<evidence type="ECO:0000313" key="9">
    <source>
        <dbReference type="EMBL" id="PWC11636.1"/>
    </source>
</evidence>
<feature type="active site" description="O-(5'-phospho-DNA)-serine intermediate" evidence="6 7">
    <location>
        <position position="10"/>
    </location>
</feature>
<dbReference type="PROSITE" id="PS00397">
    <property type="entry name" value="RECOMBINASES_1"/>
    <property type="match status" value="1"/>
</dbReference>
<accession>A0A2U1TQF6</accession>
<dbReference type="InterPro" id="IPR036162">
    <property type="entry name" value="Resolvase-like_N_sf"/>
</dbReference>
<dbReference type="PROSITE" id="PS51736">
    <property type="entry name" value="RECOMBINASES_3"/>
    <property type="match status" value="1"/>
</dbReference>
<dbReference type="Gene3D" id="1.10.10.60">
    <property type="entry name" value="Homeodomain-like"/>
    <property type="match status" value="1"/>
</dbReference>
<dbReference type="GO" id="GO:0003677">
    <property type="term" value="F:DNA binding"/>
    <property type="evidence" value="ECO:0007669"/>
    <property type="project" value="UniProtKB-KW"/>
</dbReference>
<protein>
    <submittedName>
        <fullName evidence="9">DNA-invertase</fullName>
    </submittedName>
</protein>
<dbReference type="PANTHER" id="PTHR30461">
    <property type="entry name" value="DNA-INVERTASE FROM LAMBDOID PROPHAGE"/>
    <property type="match status" value="1"/>
</dbReference>
<dbReference type="InterPro" id="IPR009057">
    <property type="entry name" value="Homeodomain-like_sf"/>
</dbReference>
<evidence type="ECO:0000256" key="4">
    <source>
        <dbReference type="ARBA" id="ARBA00023125"/>
    </source>
</evidence>
<comment type="similarity">
    <text evidence="1">Belongs to the site-specific recombinase resolvase family.</text>
</comment>
<keyword evidence="5" id="KW-0233">DNA recombination</keyword>
<dbReference type="SUPFAM" id="SSF46689">
    <property type="entry name" value="Homeodomain-like"/>
    <property type="match status" value="1"/>
</dbReference>
<gene>
    <name evidence="9" type="ORF">DDT56_19200</name>
</gene>
<dbReference type="Proteomes" id="UP000296159">
    <property type="component" value="Unassembled WGS sequence"/>
</dbReference>
<dbReference type="GO" id="GO:0000150">
    <property type="term" value="F:DNA strand exchange activity"/>
    <property type="evidence" value="ECO:0007669"/>
    <property type="project" value="UniProtKB-KW"/>
</dbReference>
<dbReference type="CDD" id="cd03768">
    <property type="entry name" value="SR_ResInv"/>
    <property type="match status" value="1"/>
</dbReference>
<evidence type="ECO:0000256" key="1">
    <source>
        <dbReference type="ARBA" id="ARBA00009913"/>
    </source>
</evidence>
<dbReference type="EMBL" id="QDKH01000027">
    <property type="protein sequence ID" value="PWC11636.1"/>
    <property type="molecule type" value="Genomic_DNA"/>
</dbReference>
<dbReference type="SMART" id="SM00857">
    <property type="entry name" value="Resolvase"/>
    <property type="match status" value="1"/>
</dbReference>
<dbReference type="InterPro" id="IPR006118">
    <property type="entry name" value="Recombinase_CS"/>
</dbReference>
<sequence>MVQIGYIRVSTNDQNTDLQRNALISANCEQVFEDKMSGTKARRPGLKRALKALKTGDTLVVWKLDRLGRSMRNLVLLIDELRQRGIHFRSLTDSIDTNTPMGRFVFHIMSALAEMERELIVERTLAGLVAARAKGRIGGRPPALTLDDREIIAKLLANGHSRAQISIIYGIGMSTLYKYFPAGKQ</sequence>
<evidence type="ECO:0000259" key="8">
    <source>
        <dbReference type="PROSITE" id="PS51736"/>
    </source>
</evidence>
<dbReference type="SUPFAM" id="SSF53041">
    <property type="entry name" value="Resolvase-like"/>
    <property type="match status" value="1"/>
</dbReference>
<name>A0A2U1TQF6_9GAMM</name>
<organism evidence="9 10">
    <name type="scientific">Brenneria corticis</name>
    <dbReference type="NCBI Taxonomy" id="2173106"/>
    <lineage>
        <taxon>Bacteria</taxon>
        <taxon>Pseudomonadati</taxon>
        <taxon>Pseudomonadota</taxon>
        <taxon>Gammaproteobacteria</taxon>
        <taxon>Enterobacterales</taxon>
        <taxon>Pectobacteriaceae</taxon>
        <taxon>Brenneria</taxon>
    </lineage>
</organism>
<keyword evidence="2" id="KW-0229">DNA integration</keyword>
<dbReference type="Gene3D" id="3.40.50.1390">
    <property type="entry name" value="Resolvase, N-terminal catalytic domain"/>
    <property type="match status" value="1"/>
</dbReference>
<evidence type="ECO:0000256" key="5">
    <source>
        <dbReference type="ARBA" id="ARBA00023172"/>
    </source>
</evidence>
<keyword evidence="10" id="KW-1185">Reference proteome</keyword>
<proteinExistence type="inferred from homology"/>
<keyword evidence="4" id="KW-0238">DNA-binding</keyword>
<evidence type="ECO:0000256" key="3">
    <source>
        <dbReference type="ARBA" id="ARBA00023100"/>
    </source>
</evidence>
<dbReference type="PANTHER" id="PTHR30461:SF2">
    <property type="entry name" value="SERINE RECOMBINASE PINE-RELATED"/>
    <property type="match status" value="1"/>
</dbReference>
<dbReference type="InterPro" id="IPR006119">
    <property type="entry name" value="Resolv_N"/>
</dbReference>
<evidence type="ECO:0000256" key="6">
    <source>
        <dbReference type="PIRSR" id="PIRSR606118-50"/>
    </source>
</evidence>
<reference evidence="9 10" key="1">
    <citation type="submission" date="2018-04" db="EMBL/GenBank/DDBJ databases">
        <title>Brenneria corticis sp.nov.</title>
        <authorList>
            <person name="Li Y."/>
        </authorList>
    </citation>
    <scope>NUCLEOTIDE SEQUENCE [LARGE SCALE GENOMIC DNA]</scope>
    <source>
        <strain evidence="9 10">CFCC 11842</strain>
    </source>
</reference>
<dbReference type="FunFam" id="3.40.50.1390:FF:000001">
    <property type="entry name" value="DNA recombinase"/>
    <property type="match status" value="1"/>
</dbReference>
<comment type="caution">
    <text evidence="9">The sequence shown here is derived from an EMBL/GenBank/DDBJ whole genome shotgun (WGS) entry which is preliminary data.</text>
</comment>
<feature type="domain" description="Resolvase/invertase-type recombinase catalytic" evidence="8">
    <location>
        <begin position="2"/>
        <end position="135"/>
    </location>
</feature>
<dbReference type="AlphaFoldDB" id="A0A2U1TQF6"/>
<evidence type="ECO:0000313" key="10">
    <source>
        <dbReference type="Proteomes" id="UP000296159"/>
    </source>
</evidence>
<dbReference type="Pfam" id="PF02796">
    <property type="entry name" value="HTH_7"/>
    <property type="match status" value="1"/>
</dbReference>
<dbReference type="Pfam" id="PF00239">
    <property type="entry name" value="Resolvase"/>
    <property type="match status" value="1"/>
</dbReference>
<dbReference type="PROSITE" id="PS00398">
    <property type="entry name" value="RECOMBINASES_2"/>
    <property type="match status" value="1"/>
</dbReference>
<dbReference type="InterPro" id="IPR050639">
    <property type="entry name" value="SSR_resolvase"/>
</dbReference>
<evidence type="ECO:0000256" key="7">
    <source>
        <dbReference type="PROSITE-ProRule" id="PRU10137"/>
    </source>
</evidence>
<dbReference type="GO" id="GO:0015074">
    <property type="term" value="P:DNA integration"/>
    <property type="evidence" value="ECO:0007669"/>
    <property type="project" value="UniProtKB-KW"/>
</dbReference>
<dbReference type="InterPro" id="IPR006120">
    <property type="entry name" value="Resolvase_HTH_dom"/>
</dbReference>
<keyword evidence="3" id="KW-0230">DNA invertase</keyword>
<dbReference type="CDD" id="cd00569">
    <property type="entry name" value="HTH_Hin_like"/>
    <property type="match status" value="1"/>
</dbReference>
<evidence type="ECO:0000256" key="2">
    <source>
        <dbReference type="ARBA" id="ARBA00022908"/>
    </source>
</evidence>